<accession>A0AAD4LUW8</accession>
<evidence type="ECO:0000256" key="2">
    <source>
        <dbReference type="ARBA" id="ARBA00023242"/>
    </source>
</evidence>
<comment type="subcellular location">
    <subcellularLocation>
        <location evidence="1">Nucleus</location>
    </subcellularLocation>
</comment>
<dbReference type="Proteomes" id="UP001203297">
    <property type="component" value="Unassembled WGS sequence"/>
</dbReference>
<dbReference type="GO" id="GO:0000182">
    <property type="term" value="F:rDNA binding"/>
    <property type="evidence" value="ECO:0007669"/>
    <property type="project" value="TreeGrafter"/>
</dbReference>
<dbReference type="AlphaFoldDB" id="A0AAD4LUW8"/>
<keyword evidence="5" id="KW-1185">Reference proteome</keyword>
<dbReference type="PANTHER" id="PTHR13213">
    <property type="entry name" value="MYB-BINDING PROTEIN 1A FAMILY MEMBER"/>
    <property type="match status" value="1"/>
</dbReference>
<evidence type="ECO:0000313" key="5">
    <source>
        <dbReference type="Proteomes" id="UP001203297"/>
    </source>
</evidence>
<evidence type="ECO:0000313" key="4">
    <source>
        <dbReference type="EMBL" id="KAI0290438.1"/>
    </source>
</evidence>
<feature type="compositionally biased region" description="Polar residues" evidence="3">
    <location>
        <begin position="781"/>
        <end position="790"/>
    </location>
</feature>
<feature type="region of interest" description="Disordered" evidence="3">
    <location>
        <begin position="736"/>
        <end position="807"/>
    </location>
</feature>
<dbReference type="InterPro" id="IPR007015">
    <property type="entry name" value="DNA_pol_V/MYBBP1A"/>
</dbReference>
<reference evidence="4" key="1">
    <citation type="journal article" date="2022" name="New Phytol.">
        <title>Evolutionary transition to the ectomycorrhizal habit in the genomes of a hyperdiverse lineage of mushroom-forming fungi.</title>
        <authorList>
            <person name="Looney B."/>
            <person name="Miyauchi S."/>
            <person name="Morin E."/>
            <person name="Drula E."/>
            <person name="Courty P.E."/>
            <person name="Kohler A."/>
            <person name="Kuo A."/>
            <person name="LaButti K."/>
            <person name="Pangilinan J."/>
            <person name="Lipzen A."/>
            <person name="Riley R."/>
            <person name="Andreopoulos W."/>
            <person name="He G."/>
            <person name="Johnson J."/>
            <person name="Nolan M."/>
            <person name="Tritt A."/>
            <person name="Barry K.W."/>
            <person name="Grigoriev I.V."/>
            <person name="Nagy L.G."/>
            <person name="Hibbett D."/>
            <person name="Henrissat B."/>
            <person name="Matheny P.B."/>
            <person name="Labbe J."/>
            <person name="Martin F.M."/>
        </authorList>
    </citation>
    <scope>NUCLEOTIDE SEQUENCE</scope>
    <source>
        <strain evidence="4">BPL690</strain>
    </source>
</reference>
<dbReference type="PANTHER" id="PTHR13213:SF2">
    <property type="entry name" value="MYB-BINDING PROTEIN 1A"/>
    <property type="match status" value="1"/>
</dbReference>
<name>A0AAD4LUW8_9AGAM</name>
<organism evidence="4 5">
    <name type="scientific">Multifurca ochricompacta</name>
    <dbReference type="NCBI Taxonomy" id="376703"/>
    <lineage>
        <taxon>Eukaryota</taxon>
        <taxon>Fungi</taxon>
        <taxon>Dikarya</taxon>
        <taxon>Basidiomycota</taxon>
        <taxon>Agaricomycotina</taxon>
        <taxon>Agaricomycetes</taxon>
        <taxon>Russulales</taxon>
        <taxon>Russulaceae</taxon>
        <taxon>Multifurca</taxon>
    </lineage>
</organism>
<gene>
    <name evidence="4" type="ORF">B0F90DRAFT_1812301</name>
</gene>
<dbReference type="GO" id="GO:0006355">
    <property type="term" value="P:regulation of DNA-templated transcription"/>
    <property type="evidence" value="ECO:0007669"/>
    <property type="project" value="InterPro"/>
</dbReference>
<sequence length="1102" mass="123985">MSATLPLFWDLSSVDKGKRIDASVELISTLEKLQASLEHRSAEWNEFLGEDDIEEEQYAQGASAARRMVHETRLDVLNAPDVAYSIRRLVRGLASPRESSRLGFAVALTELLSRVTTVSCAQILALLLEGSRATSNQTGQEERDLLFARLFGLTAIVHSVSSFVCAPCCLTLPLHRARSKAVLLCSPLCAHSRVPNRGLLRRRTGRIGCAMDALAEANDDDLPWREEALRVLFDEEFGDSHSTDKGAEQGRSLWTPEKIALACVHRGCGQKREHEWRGLWAPTIKHGNVLHPSNLVTLARILREGEIEDDESVAKIPSRAWRPQVHHVWDELLNELLSPEDNFFRIVVDESLFAESASNERKYWGFVIFQKALPRVKAVDLPMLFTKNFMRTWINHLSHLDRYLHSFARQIASPATKIISTVQRDPTLGLAFILQLTGVHGNQQFDKLTRTKTVESILTTMNVEVWCLTFSNISNNSPRTRHDIQVIDARRSWVIEQFAALFRNCAIPKNDEWMHLILDWFVIHGIFIVKKKFRRGSPAAAYGVPLPPLSDNLRRECRECLLSCLADLTRLSAVTKSANQTQKMKEDPKHVEPLIYFDQADREKLQDAFKMVICLRKVSGDKKEEAQGVELLLQSCILRFYVGDSNHRGDSCIDSASRLFSLSQNNLDSNESFKDDELQVEPIDILADLIIGFLEMGLHLRVLSAVKDSTIGLILTQLERRDPSELVADFDEIDEDDNQSFENNHDMGGGSNAESFLTGVKDDENSKSDEASNEELRKKTTGFTWANSTDAKGDMSGEESEAGPDDDQMLAMDDQLALIFKDRAREKKGKGKGLRWSTKGATHFKNRILDLLNIFVRRQPRSPHILRLLVPLLVLTFSDEKQLSEKAAGLLKSRIGKLKEVPSAIDIVKTSDILNELHIRARKVHSRDALAAIGLCSLYVSRSLLSVGAEETVRLAYNVSLIDFTERKASDLDTQFFCDFIRRYPRAAWGMRAVLLDAPAKAVNTYRQGQAYVLLQMLLNHLPLLPDTELEEVGAFLRQLQCKLYSVISSACNTNATFSSNLKEVLKLALVGARTARRLAAGCKSFATIWEPTSWTELSNRS</sequence>
<dbReference type="Pfam" id="PF04931">
    <property type="entry name" value="DNA_pol_phi"/>
    <property type="match status" value="2"/>
</dbReference>
<dbReference type="GO" id="GO:0005730">
    <property type="term" value="C:nucleolus"/>
    <property type="evidence" value="ECO:0007669"/>
    <property type="project" value="InterPro"/>
</dbReference>
<keyword evidence="2" id="KW-0539">Nucleus</keyword>
<evidence type="ECO:0000256" key="3">
    <source>
        <dbReference type="SAM" id="MobiDB-lite"/>
    </source>
</evidence>
<feature type="compositionally biased region" description="Acidic residues" evidence="3">
    <location>
        <begin position="796"/>
        <end position="807"/>
    </location>
</feature>
<comment type="caution">
    <text evidence="4">The sequence shown here is derived from an EMBL/GenBank/DDBJ whole genome shotgun (WGS) entry which is preliminary data.</text>
</comment>
<dbReference type="EMBL" id="WTXG01000219">
    <property type="protein sequence ID" value="KAI0290438.1"/>
    <property type="molecule type" value="Genomic_DNA"/>
</dbReference>
<feature type="compositionally biased region" description="Basic and acidic residues" evidence="3">
    <location>
        <begin position="760"/>
        <end position="778"/>
    </location>
</feature>
<evidence type="ECO:0000256" key="1">
    <source>
        <dbReference type="ARBA" id="ARBA00004123"/>
    </source>
</evidence>
<proteinExistence type="predicted"/>
<protein>
    <submittedName>
        <fullName evidence="4">Uncharacterized protein</fullName>
    </submittedName>
</protein>